<feature type="region of interest" description="Disordered" evidence="1">
    <location>
        <begin position="53"/>
        <end position="112"/>
    </location>
</feature>
<evidence type="ECO:0000256" key="1">
    <source>
        <dbReference type="SAM" id="MobiDB-lite"/>
    </source>
</evidence>
<name>A0A8H7XZT9_PSICU</name>
<protein>
    <submittedName>
        <fullName evidence="2">Uncharacterized protein</fullName>
    </submittedName>
</protein>
<feature type="compositionally biased region" description="Gly residues" evidence="1">
    <location>
        <begin position="72"/>
        <end position="86"/>
    </location>
</feature>
<sequence length="122" mass="13263">MYLNSNQLVQAVWMEIMAQPTPERNHGKEAIDRGTQEALEVEEMDLDTRENLGEEDLQGVIDSMEEATAVGSGSGREGSGGGAGRESGGKDSDGNQKLFDQDRQPSTIPQFDNKLKVDVIPI</sequence>
<organism evidence="2">
    <name type="scientific">Psilocybe cubensis</name>
    <name type="common">Psychedelic mushroom</name>
    <name type="synonym">Stropharia cubensis</name>
    <dbReference type="NCBI Taxonomy" id="181762"/>
    <lineage>
        <taxon>Eukaryota</taxon>
        <taxon>Fungi</taxon>
        <taxon>Dikarya</taxon>
        <taxon>Basidiomycota</taxon>
        <taxon>Agaricomycotina</taxon>
        <taxon>Agaricomycetes</taxon>
        <taxon>Agaricomycetidae</taxon>
        <taxon>Agaricales</taxon>
        <taxon>Agaricineae</taxon>
        <taxon>Strophariaceae</taxon>
        <taxon>Psilocybe</taxon>
    </lineage>
</organism>
<evidence type="ECO:0000313" key="2">
    <source>
        <dbReference type="EMBL" id="KAG5168434.1"/>
    </source>
</evidence>
<reference evidence="2" key="1">
    <citation type="submission" date="2021-02" db="EMBL/GenBank/DDBJ databases">
        <title>Psilocybe cubensis genome.</title>
        <authorList>
            <person name="Mckernan K.J."/>
            <person name="Crawford S."/>
            <person name="Trippe A."/>
            <person name="Kane L.T."/>
            <person name="Mclaughlin S."/>
        </authorList>
    </citation>
    <scope>NUCLEOTIDE SEQUENCE [LARGE SCALE GENOMIC DNA]</scope>
    <source>
        <strain evidence="2">MGC-MH-2018</strain>
    </source>
</reference>
<gene>
    <name evidence="2" type="ORF">JR316_007034</name>
</gene>
<accession>A0A8H7XZT9</accession>
<comment type="caution">
    <text evidence="2">The sequence shown here is derived from an EMBL/GenBank/DDBJ whole genome shotgun (WGS) entry which is preliminary data.</text>
</comment>
<dbReference type="EMBL" id="JAFIQS010000006">
    <property type="protein sequence ID" value="KAG5168434.1"/>
    <property type="molecule type" value="Genomic_DNA"/>
</dbReference>
<feature type="compositionally biased region" description="Basic and acidic residues" evidence="1">
    <location>
        <begin position="87"/>
        <end position="103"/>
    </location>
</feature>
<dbReference type="AlphaFoldDB" id="A0A8H7XZT9"/>
<proteinExistence type="predicted"/>